<keyword evidence="8" id="KW-1185">Reference proteome</keyword>
<dbReference type="InterPro" id="IPR004037">
    <property type="entry name" value="Ribosomal_eL8-like_CS"/>
</dbReference>
<dbReference type="GO" id="GO:0005840">
    <property type="term" value="C:ribosome"/>
    <property type="evidence" value="ECO:0007669"/>
    <property type="project" value="UniProtKB-KW"/>
</dbReference>
<dbReference type="PRINTS" id="PR00881">
    <property type="entry name" value="L7ARS6FAMILY"/>
</dbReference>
<dbReference type="PRINTS" id="PR00882">
    <property type="entry name" value="RIBOSOMALL7A"/>
</dbReference>
<keyword evidence="3 4" id="KW-0687">Ribonucleoprotein</keyword>
<feature type="compositionally biased region" description="Basic residues" evidence="5">
    <location>
        <begin position="1"/>
        <end position="12"/>
    </location>
</feature>
<dbReference type="EMBL" id="CAXAMM010022786">
    <property type="protein sequence ID" value="CAK9052567.1"/>
    <property type="molecule type" value="Genomic_DNA"/>
</dbReference>
<dbReference type="InterPro" id="IPR001921">
    <property type="entry name" value="Ribosomal_eL8_euk"/>
</dbReference>
<feature type="region of interest" description="Disordered" evidence="5">
    <location>
        <begin position="1"/>
        <end position="21"/>
    </location>
</feature>
<dbReference type="InterPro" id="IPR050257">
    <property type="entry name" value="eL8/uL1-like"/>
</dbReference>
<gene>
    <name evidence="7" type="ORF">SCF082_LOCUS28747</name>
</gene>
<evidence type="ECO:0000259" key="6">
    <source>
        <dbReference type="Pfam" id="PF01248"/>
    </source>
</evidence>
<dbReference type="Proteomes" id="UP001642464">
    <property type="component" value="Unassembled WGS sequence"/>
</dbReference>
<evidence type="ECO:0000256" key="3">
    <source>
        <dbReference type="ARBA" id="ARBA00023274"/>
    </source>
</evidence>
<dbReference type="InterPro" id="IPR004038">
    <property type="entry name" value="Ribosomal_eL8/eL30/eS12/Gad45"/>
</dbReference>
<protein>
    <recommendedName>
        <fullName evidence="4">60S ribosomal protein L7a</fullName>
    </recommendedName>
</protein>
<dbReference type="InterPro" id="IPR029064">
    <property type="entry name" value="Ribosomal_eL30-like_sf"/>
</dbReference>
<proteinExistence type="inferred from homology"/>
<comment type="caution">
    <text evidence="7">The sequence shown here is derived from an EMBL/GenBank/DDBJ whole genome shotgun (WGS) entry which is preliminary data.</text>
</comment>
<reference evidence="7 8" key="1">
    <citation type="submission" date="2024-02" db="EMBL/GenBank/DDBJ databases">
        <authorList>
            <person name="Chen Y."/>
            <person name="Shah S."/>
            <person name="Dougan E. K."/>
            <person name="Thang M."/>
            <person name="Chan C."/>
        </authorList>
    </citation>
    <scope>NUCLEOTIDE SEQUENCE [LARGE SCALE GENOMIC DNA]</scope>
</reference>
<evidence type="ECO:0000256" key="2">
    <source>
        <dbReference type="ARBA" id="ARBA00022980"/>
    </source>
</evidence>
<accession>A0ABP0MP12</accession>
<feature type="region of interest" description="Disordered" evidence="5">
    <location>
        <begin position="94"/>
        <end position="118"/>
    </location>
</feature>
<evidence type="ECO:0000313" key="7">
    <source>
        <dbReference type="EMBL" id="CAK9052567.1"/>
    </source>
</evidence>
<dbReference type="InterPro" id="IPR018492">
    <property type="entry name" value="Ribosomal_eL8/Nhp2"/>
</dbReference>
<sequence>MVARKSEKKSKGKKEDPLFPSRRKVFRVGQDILPKKRDLGRYVKWPRYIRVQRQRKILMQRLKVPPSINQFSNTLDKSQATDLFKLLAAYRPENKKEKQDRLKQQAEEKLKGGDASSPKPAPVVKFGLHHVTTLIEQKKAKLVIIASDVNPIELVVWMPALCRKMDVPYCIVNNKGRLGTLVHQKSATCLALTEVSKEHEKKLEQLSDLCMSKFNDNKEALRSWGGGIMGLRTQKKLEKRAEALAAEERKKQKMLS</sequence>
<name>A0ABP0MP12_9DINO</name>
<evidence type="ECO:0000256" key="1">
    <source>
        <dbReference type="ARBA" id="ARBA00007337"/>
    </source>
</evidence>
<comment type="similarity">
    <text evidence="1 4">Belongs to the eukaryotic ribosomal protein eL8 family.</text>
</comment>
<feature type="domain" description="Ribosomal protein eL8/eL30/eS12/Gadd45" evidence="6">
    <location>
        <begin position="123"/>
        <end position="200"/>
    </location>
</feature>
<evidence type="ECO:0000256" key="4">
    <source>
        <dbReference type="RuleBase" id="RU367042"/>
    </source>
</evidence>
<organism evidence="7 8">
    <name type="scientific">Durusdinium trenchii</name>
    <dbReference type="NCBI Taxonomy" id="1381693"/>
    <lineage>
        <taxon>Eukaryota</taxon>
        <taxon>Sar</taxon>
        <taxon>Alveolata</taxon>
        <taxon>Dinophyceae</taxon>
        <taxon>Suessiales</taxon>
        <taxon>Symbiodiniaceae</taxon>
        <taxon>Durusdinium</taxon>
    </lineage>
</organism>
<feature type="compositionally biased region" description="Basic and acidic residues" evidence="5">
    <location>
        <begin position="94"/>
        <end position="112"/>
    </location>
</feature>
<dbReference type="SUPFAM" id="SSF55315">
    <property type="entry name" value="L30e-like"/>
    <property type="match status" value="1"/>
</dbReference>
<dbReference type="Pfam" id="PF01248">
    <property type="entry name" value="Ribosomal_L7Ae"/>
    <property type="match status" value="1"/>
</dbReference>
<dbReference type="PANTHER" id="PTHR23105">
    <property type="entry name" value="RIBOSOMAL PROTEIN L7AE FAMILY MEMBER"/>
    <property type="match status" value="1"/>
</dbReference>
<keyword evidence="2 4" id="KW-0689">Ribosomal protein</keyword>
<comment type="function">
    <text evidence="4">Component of the ribosome.</text>
</comment>
<dbReference type="Gene3D" id="3.30.1330.30">
    <property type="match status" value="1"/>
</dbReference>
<dbReference type="PROSITE" id="PS01082">
    <property type="entry name" value="RIBOSOMAL_L7AE"/>
    <property type="match status" value="1"/>
</dbReference>
<evidence type="ECO:0000313" key="8">
    <source>
        <dbReference type="Proteomes" id="UP001642464"/>
    </source>
</evidence>
<evidence type="ECO:0000256" key="5">
    <source>
        <dbReference type="SAM" id="MobiDB-lite"/>
    </source>
</evidence>